<dbReference type="InterPro" id="IPR036736">
    <property type="entry name" value="ACP-like_sf"/>
</dbReference>
<accession>A0A1F6DTM2</accession>
<gene>
    <name evidence="2" type="ORF">A3C94_00885</name>
</gene>
<dbReference type="Gene3D" id="1.10.1200.10">
    <property type="entry name" value="ACP-like"/>
    <property type="match status" value="1"/>
</dbReference>
<feature type="domain" description="Carrier" evidence="1">
    <location>
        <begin position="1"/>
        <end position="73"/>
    </location>
</feature>
<dbReference type="AlphaFoldDB" id="A0A1F6DTM2"/>
<sequence>MDTLKKIFSSVLNVPKSAVTDTLSPETAESWDSLNAIILLTEIEKAFNITFTFDEAMAIKNFGETVALVRSKGIQL</sequence>
<dbReference type="PROSITE" id="PS50075">
    <property type="entry name" value="CARRIER"/>
    <property type="match status" value="1"/>
</dbReference>
<protein>
    <recommendedName>
        <fullName evidence="1">Carrier domain-containing protein</fullName>
    </recommendedName>
</protein>
<reference evidence="2 3" key="1">
    <citation type="journal article" date="2016" name="Nat. Commun.">
        <title>Thousands of microbial genomes shed light on interconnected biogeochemical processes in an aquifer system.</title>
        <authorList>
            <person name="Anantharaman K."/>
            <person name="Brown C.T."/>
            <person name="Hug L.A."/>
            <person name="Sharon I."/>
            <person name="Castelle C.J."/>
            <person name="Probst A.J."/>
            <person name="Thomas B.C."/>
            <person name="Singh A."/>
            <person name="Wilkins M.J."/>
            <person name="Karaoz U."/>
            <person name="Brodie E.L."/>
            <person name="Williams K.H."/>
            <person name="Hubbard S.S."/>
            <person name="Banfield J.F."/>
        </authorList>
    </citation>
    <scope>NUCLEOTIDE SEQUENCE [LARGE SCALE GENOMIC DNA]</scope>
</reference>
<comment type="caution">
    <text evidence="2">The sequence shown here is derived from an EMBL/GenBank/DDBJ whole genome shotgun (WGS) entry which is preliminary data.</text>
</comment>
<organism evidence="2 3">
    <name type="scientific">Candidatus Kaiserbacteria bacterium RIFCSPHIGHO2_02_FULL_55_17</name>
    <dbReference type="NCBI Taxonomy" id="1798496"/>
    <lineage>
        <taxon>Bacteria</taxon>
        <taxon>Candidatus Kaiseribacteriota</taxon>
    </lineage>
</organism>
<dbReference type="InterPro" id="IPR009081">
    <property type="entry name" value="PP-bd_ACP"/>
</dbReference>
<dbReference type="EMBL" id="MFLJ01000016">
    <property type="protein sequence ID" value="OGG64620.1"/>
    <property type="molecule type" value="Genomic_DNA"/>
</dbReference>
<evidence type="ECO:0000313" key="2">
    <source>
        <dbReference type="EMBL" id="OGG64620.1"/>
    </source>
</evidence>
<evidence type="ECO:0000313" key="3">
    <source>
        <dbReference type="Proteomes" id="UP000177232"/>
    </source>
</evidence>
<dbReference type="Pfam" id="PF00550">
    <property type="entry name" value="PP-binding"/>
    <property type="match status" value="1"/>
</dbReference>
<dbReference type="STRING" id="1798496.A3C94_00885"/>
<dbReference type="Proteomes" id="UP000177232">
    <property type="component" value="Unassembled WGS sequence"/>
</dbReference>
<name>A0A1F6DTM2_9BACT</name>
<proteinExistence type="predicted"/>
<dbReference type="SUPFAM" id="SSF47336">
    <property type="entry name" value="ACP-like"/>
    <property type="match status" value="1"/>
</dbReference>
<evidence type="ECO:0000259" key="1">
    <source>
        <dbReference type="PROSITE" id="PS50075"/>
    </source>
</evidence>